<gene>
    <name evidence="1" type="ORF">EHS25_006135</name>
</gene>
<proteinExistence type="predicted"/>
<accession>A0A427XTH2</accession>
<dbReference type="Proteomes" id="UP000279259">
    <property type="component" value="Unassembled WGS sequence"/>
</dbReference>
<dbReference type="OrthoDB" id="549336at2759"/>
<organism evidence="1 2">
    <name type="scientific">Saitozyma podzolica</name>
    <dbReference type="NCBI Taxonomy" id="1890683"/>
    <lineage>
        <taxon>Eukaryota</taxon>
        <taxon>Fungi</taxon>
        <taxon>Dikarya</taxon>
        <taxon>Basidiomycota</taxon>
        <taxon>Agaricomycotina</taxon>
        <taxon>Tremellomycetes</taxon>
        <taxon>Tremellales</taxon>
        <taxon>Trimorphomycetaceae</taxon>
        <taxon>Saitozyma</taxon>
    </lineage>
</organism>
<keyword evidence="2" id="KW-1185">Reference proteome</keyword>
<dbReference type="AlphaFoldDB" id="A0A427XTH2"/>
<sequence>MLANSKLRGAGTVAVLDLNNFHDEVHGAVLWSLQQFAGLDVRLYRPVWRWYFEHSISSFWSSQPRDPQLLIADLRKDHSIRHLIMTTSDWDFGKLGGELEAAWDERPHDAKFDITAIRHWAGDTNRFTGMAERGALALLGLGDHVANNLRQSVDELVGARREAGYDRAADAWGKVKIRTFIPVFPAGRFPHVGDSIFDPRPDGSNSMDMVVIQSTHFNQEHRNMNEIFTVLNSSLHEDPALWGYAPPNETTPRFTPLPDTSGVFKLYTVGATQSWPPEELSEVVMSRTSYAYPHFYAAMHAADLILPAFGGRDYETSRASSTMGVAGSSDVPILVSETQNAAYGWFCPAFGILRPDDMPEMEYVKLVRQGIIPWPTRGERERAMQDCMDAWTATNMDLWAELFTE</sequence>
<comment type="caution">
    <text evidence="1">The sequence shown here is derived from an EMBL/GenBank/DDBJ whole genome shotgun (WGS) entry which is preliminary data.</text>
</comment>
<protein>
    <submittedName>
        <fullName evidence="1">Uncharacterized protein</fullName>
    </submittedName>
</protein>
<evidence type="ECO:0000313" key="1">
    <source>
        <dbReference type="EMBL" id="RSH82202.1"/>
    </source>
</evidence>
<evidence type="ECO:0000313" key="2">
    <source>
        <dbReference type="Proteomes" id="UP000279259"/>
    </source>
</evidence>
<reference evidence="1 2" key="1">
    <citation type="submission" date="2018-11" db="EMBL/GenBank/DDBJ databases">
        <title>Genome sequence of Saitozyma podzolica DSM 27192.</title>
        <authorList>
            <person name="Aliyu H."/>
            <person name="Gorte O."/>
            <person name="Ochsenreither K."/>
        </authorList>
    </citation>
    <scope>NUCLEOTIDE SEQUENCE [LARGE SCALE GENOMIC DNA]</scope>
    <source>
        <strain evidence="1 2">DSM 27192</strain>
    </source>
</reference>
<dbReference type="EMBL" id="RSCD01000028">
    <property type="protein sequence ID" value="RSH82202.1"/>
    <property type="molecule type" value="Genomic_DNA"/>
</dbReference>
<name>A0A427XTH2_9TREE</name>